<feature type="region of interest" description="Disordered" evidence="1">
    <location>
        <begin position="477"/>
        <end position="561"/>
    </location>
</feature>
<dbReference type="SMART" id="SM00233">
    <property type="entry name" value="PH"/>
    <property type="match status" value="1"/>
</dbReference>
<proteinExistence type="predicted"/>
<feature type="region of interest" description="Disordered" evidence="1">
    <location>
        <begin position="723"/>
        <end position="819"/>
    </location>
</feature>
<feature type="region of interest" description="Disordered" evidence="1">
    <location>
        <begin position="392"/>
        <end position="416"/>
    </location>
</feature>
<evidence type="ECO:0000256" key="1">
    <source>
        <dbReference type="SAM" id="MobiDB-lite"/>
    </source>
</evidence>
<dbReference type="PROSITE" id="PS50003">
    <property type="entry name" value="PH_DOMAIN"/>
    <property type="match status" value="1"/>
</dbReference>
<dbReference type="OrthoDB" id="6358316at2759"/>
<evidence type="ECO:0000259" key="2">
    <source>
        <dbReference type="PROSITE" id="PS50003"/>
    </source>
</evidence>
<feature type="compositionally biased region" description="Polar residues" evidence="1">
    <location>
        <begin position="548"/>
        <end position="561"/>
    </location>
</feature>
<evidence type="ECO:0000313" key="3">
    <source>
        <dbReference type="EMBL" id="CAG7835614.1"/>
    </source>
</evidence>
<dbReference type="AlphaFoldDB" id="A0A8J2LM59"/>
<dbReference type="EMBL" id="CAJVCH010570689">
    <property type="protein sequence ID" value="CAG7835614.1"/>
    <property type="molecule type" value="Genomic_DNA"/>
</dbReference>
<dbReference type="Pfam" id="PF00169">
    <property type="entry name" value="PH"/>
    <property type="match status" value="1"/>
</dbReference>
<gene>
    <name evidence="3" type="ORF">AFUS01_LOCUS44961</name>
</gene>
<feature type="compositionally biased region" description="Polar residues" evidence="1">
    <location>
        <begin position="477"/>
        <end position="486"/>
    </location>
</feature>
<feature type="region of interest" description="Disordered" evidence="1">
    <location>
        <begin position="163"/>
        <end position="190"/>
    </location>
</feature>
<feature type="compositionally biased region" description="Acidic residues" evidence="1">
    <location>
        <begin position="799"/>
        <end position="809"/>
    </location>
</feature>
<accession>A0A8J2LM59</accession>
<evidence type="ECO:0000313" key="4">
    <source>
        <dbReference type="Proteomes" id="UP000708208"/>
    </source>
</evidence>
<feature type="compositionally biased region" description="Basic and acidic residues" evidence="1">
    <location>
        <begin position="180"/>
        <end position="190"/>
    </location>
</feature>
<feature type="domain" description="PH" evidence="2">
    <location>
        <begin position="42"/>
        <end position="155"/>
    </location>
</feature>
<comment type="caution">
    <text evidence="3">The sequence shown here is derived from an EMBL/GenBank/DDBJ whole genome shotgun (WGS) entry which is preliminary data.</text>
</comment>
<feature type="compositionally biased region" description="Basic and acidic residues" evidence="1">
    <location>
        <begin position="775"/>
        <end position="798"/>
    </location>
</feature>
<protein>
    <recommendedName>
        <fullName evidence="2">PH domain-containing protein</fullName>
    </recommendedName>
</protein>
<name>A0A8J2LM59_9HEXA</name>
<sequence>MNSPFAMKRGRSAIHGVSLALNSISSSGISQDIPSVASLKDKAQKVGFLKKLSGKGILTSGTWRQRYCVLVKTRLYYFENEESSGKEKSAGFVNLEYFDCCSETSARVSRKAENVFVIAASDKGFFDSHSGRIYFAAENVTELTEWITAISLAMNKLRPKDKRSCNLREKSPNSSVLKTQGKDSRLSKSKGLELDGLETLSALPASRESLDCRVVKTRVRGPTGRRLPRKSLGNWTSPVVRKTIKATVEKSEEDEEDELKEGKEEGDGDAEGETNKAETTLSTLNESDVIEEEKEEISRKGSTSSNSTSNNSDKSSDRVRSKRTTNNLKDSWRSSRSMDWDPMLETSFSRNPAMTYCYTSSSEDSLGVHDNGKESLSCVSIKKTDLEAITSSKVPSIPPRTPNFRGSAIRNSTVTPPPCVLRKIRHKYSASSTPRSSKDYDGDDSLAFLAEVGGGARRTSSGSSLSTLTAEPRTTFSRHISFSSLQRPPKNHQEETSIMSSSNESNIYQTIKNGSLTRGSSSTNASPLMHPQRHHPGNSPGPGRSYSRGHSNSLGHNNIGNQKVKGNFSLEKNLEAIKLDLGEISFEMRQLDVDVSSLRQDVGSVQENIATVRGTLAVTSERVARLGNQVCAIERQVGNVIKDVNTMRDRALKLMEEAETSKATHLHLQEEAENLVSFLRQMTHGCCNQQGQHLGPTLRNHCCSGLSKSNHQSHGALINSNNVKNQQMNSNGGSSGGHTRYCPTPAPRKSKTPERTLDDEDGGLEGAENVSKLETSSEDRCTIVHFSDEMRTNNKAEQESDEDDDDDDTKSEISLLAEF</sequence>
<dbReference type="InterPro" id="IPR001849">
    <property type="entry name" value="PH_domain"/>
</dbReference>
<feature type="region of interest" description="Disordered" evidence="1">
    <location>
        <begin position="246"/>
        <end position="335"/>
    </location>
</feature>
<feature type="compositionally biased region" description="Polar residues" evidence="1">
    <location>
        <begin position="496"/>
        <end position="526"/>
    </location>
</feature>
<feature type="compositionally biased region" description="Low complexity" evidence="1">
    <location>
        <begin position="300"/>
        <end position="313"/>
    </location>
</feature>
<dbReference type="Proteomes" id="UP000708208">
    <property type="component" value="Unassembled WGS sequence"/>
</dbReference>
<keyword evidence="4" id="KW-1185">Reference proteome</keyword>
<reference evidence="3" key="1">
    <citation type="submission" date="2021-06" db="EMBL/GenBank/DDBJ databases">
        <authorList>
            <person name="Hodson N. C."/>
            <person name="Mongue J. A."/>
            <person name="Jaron S. K."/>
        </authorList>
    </citation>
    <scope>NUCLEOTIDE SEQUENCE</scope>
</reference>
<feature type="compositionally biased region" description="Polar residues" evidence="1">
    <location>
        <begin position="277"/>
        <end position="286"/>
    </location>
</feature>
<organism evidence="3 4">
    <name type="scientific">Allacma fusca</name>
    <dbReference type="NCBI Taxonomy" id="39272"/>
    <lineage>
        <taxon>Eukaryota</taxon>
        <taxon>Metazoa</taxon>
        <taxon>Ecdysozoa</taxon>
        <taxon>Arthropoda</taxon>
        <taxon>Hexapoda</taxon>
        <taxon>Collembola</taxon>
        <taxon>Symphypleona</taxon>
        <taxon>Sminthuridae</taxon>
        <taxon>Allacma</taxon>
    </lineage>
</organism>